<name>A0A564Y876_HYMDI</name>
<sequence length="89" mass="10120">MAITNLPMEDDTQSVLFDALRYLLLTTGDIQNATAKDSVLKRVMKYICTELPKSNQVDNLLQLHRRRDNLFVINACLMFADCVFIPSAL</sequence>
<dbReference type="EMBL" id="CABIJS010000111">
    <property type="protein sequence ID" value="VUZ43460.1"/>
    <property type="molecule type" value="Genomic_DNA"/>
</dbReference>
<organism evidence="1 2">
    <name type="scientific">Hymenolepis diminuta</name>
    <name type="common">Rat tapeworm</name>
    <dbReference type="NCBI Taxonomy" id="6216"/>
    <lineage>
        <taxon>Eukaryota</taxon>
        <taxon>Metazoa</taxon>
        <taxon>Spiralia</taxon>
        <taxon>Lophotrochozoa</taxon>
        <taxon>Platyhelminthes</taxon>
        <taxon>Cestoda</taxon>
        <taxon>Eucestoda</taxon>
        <taxon>Cyclophyllidea</taxon>
        <taxon>Hymenolepididae</taxon>
        <taxon>Hymenolepis</taxon>
    </lineage>
</organism>
<proteinExistence type="predicted"/>
<accession>A0A564Y876</accession>
<protein>
    <submittedName>
        <fullName evidence="1">Uncharacterized protein</fullName>
    </submittedName>
</protein>
<gene>
    <name evidence="1" type="ORF">WMSIL1_LOCUS3828</name>
</gene>
<dbReference type="Proteomes" id="UP000321570">
    <property type="component" value="Unassembled WGS sequence"/>
</dbReference>
<keyword evidence="2" id="KW-1185">Reference proteome</keyword>
<evidence type="ECO:0000313" key="1">
    <source>
        <dbReference type="EMBL" id="VUZ43460.1"/>
    </source>
</evidence>
<dbReference type="AlphaFoldDB" id="A0A564Y876"/>
<reference evidence="1 2" key="1">
    <citation type="submission" date="2019-07" db="EMBL/GenBank/DDBJ databases">
        <authorList>
            <person name="Jastrzebski P J."/>
            <person name="Paukszto L."/>
            <person name="Jastrzebski P J."/>
        </authorList>
    </citation>
    <scope>NUCLEOTIDE SEQUENCE [LARGE SCALE GENOMIC DNA]</scope>
    <source>
        <strain evidence="1 2">WMS-il1</strain>
    </source>
</reference>
<evidence type="ECO:0000313" key="2">
    <source>
        <dbReference type="Proteomes" id="UP000321570"/>
    </source>
</evidence>